<evidence type="ECO:0000313" key="4">
    <source>
        <dbReference type="EMBL" id="THH31655.1"/>
    </source>
</evidence>
<dbReference type="Gene3D" id="3.30.530.20">
    <property type="match status" value="1"/>
</dbReference>
<dbReference type="SUPFAM" id="SSF47413">
    <property type="entry name" value="lambda repressor-like DNA-binding domains"/>
    <property type="match status" value="1"/>
</dbReference>
<dbReference type="InterPro" id="IPR010982">
    <property type="entry name" value="Lambda_DNA-bd_dom_sf"/>
</dbReference>
<organism evidence="4 5">
    <name type="scientific">Antrodiella citrinella</name>
    <dbReference type="NCBI Taxonomy" id="2447956"/>
    <lineage>
        <taxon>Eukaryota</taxon>
        <taxon>Fungi</taxon>
        <taxon>Dikarya</taxon>
        <taxon>Basidiomycota</taxon>
        <taxon>Agaricomycotina</taxon>
        <taxon>Agaricomycetes</taxon>
        <taxon>Polyporales</taxon>
        <taxon>Steccherinaceae</taxon>
        <taxon>Antrodiella</taxon>
    </lineage>
</organism>
<dbReference type="EMBL" id="SGPM01000041">
    <property type="protein sequence ID" value="THH31655.1"/>
    <property type="molecule type" value="Genomic_DNA"/>
</dbReference>
<dbReference type="Pfam" id="PF01381">
    <property type="entry name" value="HTH_3"/>
    <property type="match status" value="1"/>
</dbReference>
<dbReference type="AlphaFoldDB" id="A0A4S4N052"/>
<feature type="domain" description="HTH cro/C1-type" evidence="3">
    <location>
        <begin position="10"/>
        <end position="60"/>
    </location>
</feature>
<dbReference type="InterPro" id="IPR001387">
    <property type="entry name" value="Cro/C1-type_HTH"/>
</dbReference>
<keyword evidence="5" id="KW-1185">Reference proteome</keyword>
<comment type="caution">
    <text evidence="4">The sequence shown here is derived from an EMBL/GenBank/DDBJ whole genome shotgun (WGS) entry which is preliminary data.</text>
</comment>
<evidence type="ECO:0000259" key="3">
    <source>
        <dbReference type="PROSITE" id="PS50943"/>
    </source>
</evidence>
<dbReference type="PROSITE" id="PS50943">
    <property type="entry name" value="HTH_CROC1"/>
    <property type="match status" value="1"/>
</dbReference>
<dbReference type="GO" id="GO:0003677">
    <property type="term" value="F:DNA binding"/>
    <property type="evidence" value="ECO:0007669"/>
    <property type="project" value="InterPro"/>
</dbReference>
<reference evidence="4 5" key="1">
    <citation type="submission" date="2019-02" db="EMBL/GenBank/DDBJ databases">
        <title>Genome sequencing of the rare red list fungi Antrodiella citrinella (Flaviporus citrinellus).</title>
        <authorList>
            <person name="Buettner E."/>
            <person name="Kellner H."/>
        </authorList>
    </citation>
    <scope>NUCLEOTIDE SEQUENCE [LARGE SCALE GENOMIC DNA]</scope>
    <source>
        <strain evidence="4 5">DSM 108506</strain>
    </source>
</reference>
<accession>A0A4S4N052</accession>
<evidence type="ECO:0000313" key="5">
    <source>
        <dbReference type="Proteomes" id="UP000308730"/>
    </source>
</evidence>
<dbReference type="SUPFAM" id="SSF55961">
    <property type="entry name" value="Bet v1-like"/>
    <property type="match status" value="1"/>
</dbReference>
<dbReference type="CDD" id="cd07822">
    <property type="entry name" value="SRPBCC_4"/>
    <property type="match status" value="1"/>
</dbReference>
<evidence type="ECO:0000256" key="1">
    <source>
        <dbReference type="ARBA" id="ARBA00009802"/>
    </source>
</evidence>
<evidence type="ECO:0000256" key="2">
    <source>
        <dbReference type="ARBA" id="ARBA00035107"/>
    </source>
</evidence>
<comment type="function">
    <text evidence="2">Transcriptional coactivator that stimulates GCN4-dependent transcriptional activity by bridging the DNA-binding region of GCN4 and TBP (SPT15), thereby recruiting TBP to GCN4-bound promoters. Involved in induction of the ribosome quality control (RQC) pathway; a pathway that degrades nascent peptide chains during problematic translation. Required to prevent stalled ribosomes from frameshifting.</text>
</comment>
<comment type="similarity">
    <text evidence="1">Belongs to the MBF1 family.</text>
</comment>
<name>A0A4S4N052_9APHY</name>
<dbReference type="CDD" id="cd00093">
    <property type="entry name" value="HTH_XRE"/>
    <property type="match status" value="1"/>
</dbReference>
<sequence length="200" mass="21836">MAPNPQCAALAAAKEKKGWSYAQIATAIGKSEQHVIDICTGKVTPTAAEFDAIAKVLDITGPPPNDSAHATKRTQVVTDKSQQVLENQTAVEGAILNMTTHIPPTMTPQTRPNHTHVTITHVDHENHRVSWALDSMPSWLLRSVRWQSVTPVEGGKAKYESIEVFNGLLVIFIKWFIGTNLKKSFDGMADGLKARAEQSS</sequence>
<dbReference type="OrthoDB" id="3226546at2759"/>
<protein>
    <recommendedName>
        <fullName evidence="3">HTH cro/C1-type domain-containing protein</fullName>
    </recommendedName>
</protein>
<dbReference type="InterPro" id="IPR023393">
    <property type="entry name" value="START-like_dom_sf"/>
</dbReference>
<proteinExistence type="inferred from homology"/>
<dbReference type="Proteomes" id="UP000308730">
    <property type="component" value="Unassembled WGS sequence"/>
</dbReference>
<dbReference type="Gene3D" id="1.10.260.40">
    <property type="entry name" value="lambda repressor-like DNA-binding domains"/>
    <property type="match status" value="1"/>
</dbReference>
<gene>
    <name evidence="4" type="ORF">EUX98_g2541</name>
</gene>
<dbReference type="SMART" id="SM00530">
    <property type="entry name" value="HTH_XRE"/>
    <property type="match status" value="1"/>
</dbReference>